<gene>
    <name evidence="2" type="ORF">ACFSE6_16520</name>
</gene>
<evidence type="ECO:0008006" key="4">
    <source>
        <dbReference type="Google" id="ProtNLM"/>
    </source>
</evidence>
<keyword evidence="3" id="KW-1185">Reference proteome</keyword>
<feature type="transmembrane region" description="Helical" evidence="1">
    <location>
        <begin position="44"/>
        <end position="62"/>
    </location>
</feature>
<proteinExistence type="predicted"/>
<feature type="transmembrane region" description="Helical" evidence="1">
    <location>
        <begin position="20"/>
        <end position="38"/>
    </location>
</feature>
<keyword evidence="1" id="KW-0472">Membrane</keyword>
<evidence type="ECO:0000256" key="1">
    <source>
        <dbReference type="SAM" id="Phobius"/>
    </source>
</evidence>
<protein>
    <recommendedName>
        <fullName evidence="4">SMODS-associating 2TM beta-strand rich effector domain-containing protein</fullName>
    </recommendedName>
</protein>
<accession>A0ABW4L841</accession>
<evidence type="ECO:0000313" key="2">
    <source>
        <dbReference type="EMBL" id="MFD1719450.1"/>
    </source>
</evidence>
<dbReference type="RefSeq" id="WP_388009770.1">
    <property type="nucleotide sequence ID" value="NZ_JBHUEE010000010.1"/>
</dbReference>
<comment type="caution">
    <text evidence="2">The sequence shown here is derived from an EMBL/GenBank/DDBJ whole genome shotgun (WGS) entry which is preliminary data.</text>
</comment>
<organism evidence="2 3">
    <name type="scientific">Georgenia deserti</name>
    <dbReference type="NCBI Taxonomy" id="2093781"/>
    <lineage>
        <taxon>Bacteria</taxon>
        <taxon>Bacillati</taxon>
        <taxon>Actinomycetota</taxon>
        <taxon>Actinomycetes</taxon>
        <taxon>Micrococcales</taxon>
        <taxon>Bogoriellaceae</taxon>
        <taxon>Georgenia</taxon>
    </lineage>
</organism>
<dbReference type="Proteomes" id="UP001597277">
    <property type="component" value="Unassembled WGS sequence"/>
</dbReference>
<keyword evidence="1" id="KW-0812">Transmembrane</keyword>
<dbReference type="EMBL" id="JBHUEE010000010">
    <property type="protein sequence ID" value="MFD1719450.1"/>
    <property type="molecule type" value="Genomic_DNA"/>
</dbReference>
<sequence>MDRYPSPVDSTRDTAVRRIAEYVFTAGVSVSFTLALVAGERDLVGLWITCVLTVVALIVILCDEGRLRRLDARAWSTDQWHYLRENEYRRRQGVFLTHSVTPAPGRSDDNRKWWTARVHLTQHGSGPLSDSKIKEVEYSFGPQFTEGPVKAQHPHDNFGHETVLYGPLLVLGRVVFTNPLKRPLIVERYIDLPQ</sequence>
<name>A0ABW4L841_9MICO</name>
<reference evidence="3" key="1">
    <citation type="journal article" date="2019" name="Int. J. Syst. Evol. Microbiol.">
        <title>The Global Catalogue of Microorganisms (GCM) 10K type strain sequencing project: providing services to taxonomists for standard genome sequencing and annotation.</title>
        <authorList>
            <consortium name="The Broad Institute Genomics Platform"/>
            <consortium name="The Broad Institute Genome Sequencing Center for Infectious Disease"/>
            <person name="Wu L."/>
            <person name="Ma J."/>
        </authorList>
    </citation>
    <scope>NUCLEOTIDE SEQUENCE [LARGE SCALE GENOMIC DNA]</scope>
    <source>
        <strain evidence="3">JCM 17130</strain>
    </source>
</reference>
<evidence type="ECO:0000313" key="3">
    <source>
        <dbReference type="Proteomes" id="UP001597277"/>
    </source>
</evidence>
<keyword evidence="1" id="KW-1133">Transmembrane helix</keyword>